<dbReference type="InterPro" id="IPR011032">
    <property type="entry name" value="GroES-like_sf"/>
</dbReference>
<dbReference type="SUPFAM" id="SSF50129">
    <property type="entry name" value="GroES-like"/>
    <property type="match status" value="1"/>
</dbReference>
<comment type="caution">
    <text evidence="8">The sequence shown here is derived from an EMBL/GenBank/DDBJ whole genome shotgun (WGS) entry which is preliminary data.</text>
</comment>
<dbReference type="Gene3D" id="3.40.50.720">
    <property type="entry name" value="NAD(P)-binding Rossmann-like Domain"/>
    <property type="match status" value="1"/>
</dbReference>
<dbReference type="Proteomes" id="UP001601059">
    <property type="component" value="Unassembled WGS sequence"/>
</dbReference>
<evidence type="ECO:0000313" key="8">
    <source>
        <dbReference type="EMBL" id="MFE8700516.1"/>
    </source>
</evidence>
<evidence type="ECO:0000256" key="4">
    <source>
        <dbReference type="ARBA" id="ARBA00023002"/>
    </source>
</evidence>
<keyword evidence="3 5" id="KW-0862">Zinc</keyword>
<feature type="domain" description="Alcohol dehydrogenase-like C-terminal" evidence="6">
    <location>
        <begin position="191"/>
        <end position="259"/>
    </location>
</feature>
<dbReference type="InterPro" id="IPR036291">
    <property type="entry name" value="NAD(P)-bd_dom_sf"/>
</dbReference>
<keyword evidence="4" id="KW-0560">Oxidoreductase</keyword>
<accession>A0ABW6K8K7</accession>
<evidence type="ECO:0000256" key="3">
    <source>
        <dbReference type="ARBA" id="ARBA00022833"/>
    </source>
</evidence>
<keyword evidence="2 5" id="KW-0479">Metal-binding</keyword>
<reference evidence="8 9" key="1">
    <citation type="submission" date="2024-08" db="EMBL/GenBank/DDBJ databases">
        <title>Two novel Cytobacillus novel species.</title>
        <authorList>
            <person name="Liu G."/>
        </authorList>
    </citation>
    <scope>NUCLEOTIDE SEQUENCE [LARGE SCALE GENOMIC DNA]</scope>
    <source>
        <strain evidence="8 9">FJAT-54145</strain>
    </source>
</reference>
<organism evidence="8 9">
    <name type="scientific">Cytobacillus spartinae</name>
    <dbReference type="NCBI Taxonomy" id="3299023"/>
    <lineage>
        <taxon>Bacteria</taxon>
        <taxon>Bacillati</taxon>
        <taxon>Bacillota</taxon>
        <taxon>Bacilli</taxon>
        <taxon>Bacillales</taxon>
        <taxon>Bacillaceae</taxon>
        <taxon>Cytobacillus</taxon>
    </lineage>
</organism>
<dbReference type="Pfam" id="PF00107">
    <property type="entry name" value="ADH_zinc_N"/>
    <property type="match status" value="1"/>
</dbReference>
<sequence>MKAVTYQGFMNVKVKEVPDPKIEKDEDIIVRITASSICGSDLHFYHGMLPSLEKDYVIGHEAVGVVEEVGKKVESVKKGDKIVIPFNIACGHCVYCESGLESQCDESNQEPQAEVGAYFGCSRLFGDYPGSQAEMVRVPFANFTSFRVPESSELTDDLLVLLTDAIPTAYWGVENAGVKPGDTVIVFGSGPIGLLTQKFAWLKGAERVIAVDCVPYRLQHAKHTNHVEAYNFQEIQDLPNVLKELTKGGADVVIDCVGMSGKMKPYELVESALRLQGGAMGSVTSAIETVRKGGTIQLIGVYGLRYNGFPLGDLFSRNVTLKMGYAPVIRSLPYLYNLLQKKELDPSDIITHHLSLNDGEKAYKLFNKKQEGCLKIILKP</sequence>
<evidence type="ECO:0000256" key="1">
    <source>
        <dbReference type="ARBA" id="ARBA00001947"/>
    </source>
</evidence>
<dbReference type="Pfam" id="PF08240">
    <property type="entry name" value="ADH_N"/>
    <property type="match status" value="1"/>
</dbReference>
<evidence type="ECO:0000259" key="6">
    <source>
        <dbReference type="Pfam" id="PF00107"/>
    </source>
</evidence>
<dbReference type="InterPro" id="IPR013149">
    <property type="entry name" value="ADH-like_C"/>
</dbReference>
<dbReference type="InterPro" id="IPR002328">
    <property type="entry name" value="ADH_Zn_CS"/>
</dbReference>
<dbReference type="RefSeq" id="WP_389359757.1">
    <property type="nucleotide sequence ID" value="NZ_JBIACK010000002.1"/>
</dbReference>
<dbReference type="Gene3D" id="3.90.180.10">
    <property type="entry name" value="Medium-chain alcohol dehydrogenases, catalytic domain"/>
    <property type="match status" value="1"/>
</dbReference>
<name>A0ABW6K8K7_9BACI</name>
<dbReference type="PROSITE" id="PS00059">
    <property type="entry name" value="ADH_ZINC"/>
    <property type="match status" value="1"/>
</dbReference>
<dbReference type="SUPFAM" id="SSF51735">
    <property type="entry name" value="NAD(P)-binding Rossmann-fold domains"/>
    <property type="match status" value="1"/>
</dbReference>
<dbReference type="PANTHER" id="PTHR42813:SF2">
    <property type="entry name" value="DEHYDROGENASE, ZINC-CONTAINING, PUTATIVE (AFU_ORTHOLOGUE AFUA_2G02810)-RELATED"/>
    <property type="match status" value="1"/>
</dbReference>
<dbReference type="EMBL" id="JBIACK010000002">
    <property type="protein sequence ID" value="MFE8700516.1"/>
    <property type="molecule type" value="Genomic_DNA"/>
</dbReference>
<evidence type="ECO:0000313" key="9">
    <source>
        <dbReference type="Proteomes" id="UP001601059"/>
    </source>
</evidence>
<keyword evidence="9" id="KW-1185">Reference proteome</keyword>
<feature type="domain" description="Alcohol dehydrogenase-like N-terminal" evidence="7">
    <location>
        <begin position="25"/>
        <end position="142"/>
    </location>
</feature>
<comment type="cofactor">
    <cofactor evidence="1 5">
        <name>Zn(2+)</name>
        <dbReference type="ChEBI" id="CHEBI:29105"/>
    </cofactor>
</comment>
<proteinExistence type="inferred from homology"/>
<protein>
    <submittedName>
        <fullName evidence="8">Alcohol dehydrogenase catalytic domain-containing protein</fullName>
    </submittedName>
</protein>
<comment type="similarity">
    <text evidence="5">Belongs to the zinc-containing alcohol dehydrogenase family.</text>
</comment>
<dbReference type="InterPro" id="IPR013154">
    <property type="entry name" value="ADH-like_N"/>
</dbReference>
<evidence type="ECO:0000256" key="5">
    <source>
        <dbReference type="RuleBase" id="RU361277"/>
    </source>
</evidence>
<gene>
    <name evidence="8" type="ORF">ACFYKX_07825</name>
</gene>
<evidence type="ECO:0000259" key="7">
    <source>
        <dbReference type="Pfam" id="PF08240"/>
    </source>
</evidence>
<evidence type="ECO:0000256" key="2">
    <source>
        <dbReference type="ARBA" id="ARBA00022723"/>
    </source>
</evidence>
<dbReference type="PANTHER" id="PTHR42813">
    <property type="entry name" value="ZINC-TYPE ALCOHOL DEHYDROGENASE-LIKE"/>
    <property type="match status" value="1"/>
</dbReference>